<dbReference type="AlphaFoldDB" id="A0A8S1SMX5"/>
<reference evidence="1" key="1">
    <citation type="submission" date="2021-01" db="EMBL/GenBank/DDBJ databases">
        <authorList>
            <consortium name="Genoscope - CEA"/>
            <person name="William W."/>
        </authorList>
    </citation>
    <scope>NUCLEOTIDE SEQUENCE</scope>
</reference>
<evidence type="ECO:0000313" key="1">
    <source>
        <dbReference type="EMBL" id="CAD8139844.1"/>
    </source>
</evidence>
<accession>A0A8S1SMX5</accession>
<keyword evidence="2" id="KW-1185">Reference proteome</keyword>
<proteinExistence type="predicted"/>
<name>A0A8S1SMX5_PAROT</name>
<evidence type="ECO:0000313" key="2">
    <source>
        <dbReference type="Proteomes" id="UP000683925"/>
    </source>
</evidence>
<gene>
    <name evidence="1" type="ORF">POCTA_138.1.T0110097</name>
</gene>
<comment type="caution">
    <text evidence="1">The sequence shown here is derived from an EMBL/GenBank/DDBJ whole genome shotgun (WGS) entry which is preliminary data.</text>
</comment>
<dbReference type="EMBL" id="CAJJDP010000010">
    <property type="protein sequence ID" value="CAD8139844.1"/>
    <property type="molecule type" value="Genomic_DNA"/>
</dbReference>
<sequence>MQQQQFIELFKVSNIQRLFYISQRNQQRRYYQYCKFKGVLNCLLIDRILKQITQIVIGNFLRTLLFSGCLLLTMMRKINLAWKVIQSSFQSSIKRMNNLKGIMEQKITLGEQKKPQQILKDKIIKNFLSNLQYNFQRSKNWNSLLNCKFLIQILLLKEYFNEWK</sequence>
<organism evidence="1 2">
    <name type="scientific">Paramecium octaurelia</name>
    <dbReference type="NCBI Taxonomy" id="43137"/>
    <lineage>
        <taxon>Eukaryota</taxon>
        <taxon>Sar</taxon>
        <taxon>Alveolata</taxon>
        <taxon>Ciliophora</taxon>
        <taxon>Intramacronucleata</taxon>
        <taxon>Oligohymenophorea</taxon>
        <taxon>Peniculida</taxon>
        <taxon>Parameciidae</taxon>
        <taxon>Paramecium</taxon>
    </lineage>
</organism>
<dbReference type="Proteomes" id="UP000683925">
    <property type="component" value="Unassembled WGS sequence"/>
</dbReference>
<protein>
    <submittedName>
        <fullName evidence="1">Uncharacterized protein</fullName>
    </submittedName>
</protein>